<name>A0A8J4DME6_9ACTN</name>
<dbReference type="Proteomes" id="UP000619260">
    <property type="component" value="Unassembled WGS sequence"/>
</dbReference>
<sequence length="53" mass="5006">MRRIVTSALMSAALAVAAVTVPATPAGARDGGGVISCPPPDTLQAGGGSGPKC</sequence>
<feature type="region of interest" description="Disordered" evidence="1">
    <location>
        <begin position="25"/>
        <end position="53"/>
    </location>
</feature>
<evidence type="ECO:0000256" key="1">
    <source>
        <dbReference type="SAM" id="MobiDB-lite"/>
    </source>
</evidence>
<dbReference type="AlphaFoldDB" id="A0A8J4DME6"/>
<evidence type="ECO:0000313" key="3">
    <source>
        <dbReference type="EMBL" id="GIJ43299.1"/>
    </source>
</evidence>
<organism evidence="3 4">
    <name type="scientific">Virgisporangium aliadipatigenens</name>
    <dbReference type="NCBI Taxonomy" id="741659"/>
    <lineage>
        <taxon>Bacteria</taxon>
        <taxon>Bacillati</taxon>
        <taxon>Actinomycetota</taxon>
        <taxon>Actinomycetes</taxon>
        <taxon>Micromonosporales</taxon>
        <taxon>Micromonosporaceae</taxon>
        <taxon>Virgisporangium</taxon>
    </lineage>
</organism>
<gene>
    <name evidence="3" type="ORF">Val02_01850</name>
</gene>
<feature type="signal peptide" evidence="2">
    <location>
        <begin position="1"/>
        <end position="28"/>
    </location>
</feature>
<feature type="chain" id="PRO_5035185765" evidence="2">
    <location>
        <begin position="29"/>
        <end position="53"/>
    </location>
</feature>
<evidence type="ECO:0000313" key="4">
    <source>
        <dbReference type="Proteomes" id="UP000619260"/>
    </source>
</evidence>
<dbReference type="RefSeq" id="WP_203896897.1">
    <property type="nucleotide sequence ID" value="NZ_BOPF01000002.1"/>
</dbReference>
<comment type="caution">
    <text evidence="3">The sequence shown here is derived from an EMBL/GenBank/DDBJ whole genome shotgun (WGS) entry which is preliminary data.</text>
</comment>
<keyword evidence="2" id="KW-0732">Signal</keyword>
<evidence type="ECO:0000256" key="2">
    <source>
        <dbReference type="SAM" id="SignalP"/>
    </source>
</evidence>
<accession>A0A8J4DME6</accession>
<protein>
    <submittedName>
        <fullName evidence="3">Uncharacterized protein</fullName>
    </submittedName>
</protein>
<proteinExistence type="predicted"/>
<dbReference type="EMBL" id="BOPF01000002">
    <property type="protein sequence ID" value="GIJ43299.1"/>
    <property type="molecule type" value="Genomic_DNA"/>
</dbReference>
<reference evidence="3" key="1">
    <citation type="submission" date="2021-01" db="EMBL/GenBank/DDBJ databases">
        <title>Whole genome shotgun sequence of Virgisporangium aliadipatigenens NBRC 105644.</title>
        <authorList>
            <person name="Komaki H."/>
            <person name="Tamura T."/>
        </authorList>
    </citation>
    <scope>NUCLEOTIDE SEQUENCE</scope>
    <source>
        <strain evidence="3">NBRC 105644</strain>
    </source>
</reference>
<keyword evidence="4" id="KW-1185">Reference proteome</keyword>